<keyword evidence="8" id="KW-1185">Reference proteome</keyword>
<dbReference type="Proteomes" id="UP000243542">
    <property type="component" value="Unassembled WGS sequence"/>
</dbReference>
<evidence type="ECO:0000256" key="3">
    <source>
        <dbReference type="ARBA" id="ARBA00020268"/>
    </source>
</evidence>
<accession>A0A2A9FG00</accession>
<dbReference type="RefSeq" id="WP_098513543.1">
    <property type="nucleotide sequence ID" value="NZ_JBIAKZ010000004.1"/>
</dbReference>
<sequence length="448" mass="47987">MQHTQLTARNYGSFASLIVVLGFATTGVGAVDLAMIAPKGVQHVAAVGQGDLLVTGVLAFFLGVVESFSSRLALAEGERTTAQRLPVLAGALLVMVVLCQLLAFGVAAFSEPALTLLGQKGDIVPLIGDYVSTRMLGAAFVVLYYGLNEALKICGARNMSLVVLLVGLGLNAVLDWAFLYTGGQAWFASPESAVAASTVAAQLVMVVLAGWMFAVRMRARGQRWARPSRRAVTEEFLGQLRTGPGVGARHLNDYAGSVVPVMFIGATDVQVLAAALVATKIYTLFCRFPQACFEATFVFYGYSLGRADTDHAATVRTLRRYAAAPTALAAVLAIVALPWEVDLFAGEGLDHGLAQLFFLAYMLYLPAYFFEQMLGRMLTVHRKGGLLFTASTTLTYLVTIPLAWVSVFVFHSVFLAIASKGVATVALAYIYWRAFRTATRSPAEVRVA</sequence>
<dbReference type="PANTHER" id="PTHR43298:SF2">
    <property type="entry name" value="FMN_FAD EXPORTER YEEO-RELATED"/>
    <property type="match status" value="1"/>
</dbReference>
<protein>
    <recommendedName>
        <fullName evidence="3">Probable multidrug resistance protein NorM</fullName>
    </recommendedName>
    <alternativeName>
        <fullName evidence="5">Multidrug-efflux transporter</fullName>
    </alternativeName>
</protein>
<dbReference type="AlphaFoldDB" id="A0A2A9FG00"/>
<evidence type="ECO:0000256" key="4">
    <source>
        <dbReference type="ARBA" id="ARBA00022448"/>
    </source>
</evidence>
<feature type="transmembrane region" description="Helical" evidence="6">
    <location>
        <begin position="193"/>
        <end position="214"/>
    </location>
</feature>
<reference evidence="7 8" key="1">
    <citation type="submission" date="2017-10" db="EMBL/GenBank/DDBJ databases">
        <title>Sequencing the genomes of 1000 actinobacteria strains.</title>
        <authorList>
            <person name="Klenk H.-P."/>
        </authorList>
    </citation>
    <scope>NUCLEOTIDE SEQUENCE [LARGE SCALE GENOMIC DNA]</scope>
    <source>
        <strain evidence="7 8">DSM 46092</strain>
    </source>
</reference>
<evidence type="ECO:0000313" key="7">
    <source>
        <dbReference type="EMBL" id="PFG49681.1"/>
    </source>
</evidence>
<keyword evidence="6" id="KW-0472">Membrane</keyword>
<gene>
    <name evidence="7" type="ORF">ATK36_4853</name>
</gene>
<dbReference type="Pfam" id="PF01554">
    <property type="entry name" value="MatE"/>
    <property type="match status" value="1"/>
</dbReference>
<feature type="transmembrane region" description="Helical" evidence="6">
    <location>
        <begin position="130"/>
        <end position="147"/>
    </location>
</feature>
<evidence type="ECO:0000313" key="8">
    <source>
        <dbReference type="Proteomes" id="UP000243542"/>
    </source>
</evidence>
<dbReference type="InterPro" id="IPR002528">
    <property type="entry name" value="MATE_fam"/>
</dbReference>
<feature type="transmembrane region" description="Helical" evidence="6">
    <location>
        <begin position="386"/>
        <end position="407"/>
    </location>
</feature>
<keyword evidence="6" id="KW-1133">Transmembrane helix</keyword>
<organism evidence="7 8">
    <name type="scientific">Amycolatopsis sulphurea</name>
    <dbReference type="NCBI Taxonomy" id="76022"/>
    <lineage>
        <taxon>Bacteria</taxon>
        <taxon>Bacillati</taxon>
        <taxon>Actinomycetota</taxon>
        <taxon>Actinomycetes</taxon>
        <taxon>Pseudonocardiales</taxon>
        <taxon>Pseudonocardiaceae</taxon>
        <taxon>Amycolatopsis</taxon>
    </lineage>
</organism>
<dbReference type="EMBL" id="PDJK01000002">
    <property type="protein sequence ID" value="PFG49681.1"/>
    <property type="molecule type" value="Genomic_DNA"/>
</dbReference>
<dbReference type="PANTHER" id="PTHR43298">
    <property type="entry name" value="MULTIDRUG RESISTANCE PROTEIN NORM-RELATED"/>
    <property type="match status" value="1"/>
</dbReference>
<comment type="similarity">
    <text evidence="2">Belongs to the multi antimicrobial extrusion (MATE) (TC 2.A.66.1) family.</text>
</comment>
<feature type="transmembrane region" description="Helical" evidence="6">
    <location>
        <begin position="85"/>
        <end position="110"/>
    </location>
</feature>
<keyword evidence="6" id="KW-0812">Transmembrane</keyword>
<evidence type="ECO:0000256" key="2">
    <source>
        <dbReference type="ARBA" id="ARBA00010199"/>
    </source>
</evidence>
<proteinExistence type="inferred from homology"/>
<feature type="transmembrane region" description="Helical" evidence="6">
    <location>
        <begin position="321"/>
        <end position="341"/>
    </location>
</feature>
<name>A0A2A9FG00_9PSEU</name>
<evidence type="ECO:0000256" key="1">
    <source>
        <dbReference type="ARBA" id="ARBA00003408"/>
    </source>
</evidence>
<feature type="transmembrane region" description="Helical" evidence="6">
    <location>
        <begin position="353"/>
        <end position="374"/>
    </location>
</feature>
<feature type="transmembrane region" description="Helical" evidence="6">
    <location>
        <begin position="413"/>
        <end position="432"/>
    </location>
</feature>
<dbReference type="InterPro" id="IPR050222">
    <property type="entry name" value="MATE_MdtK"/>
</dbReference>
<evidence type="ECO:0000256" key="6">
    <source>
        <dbReference type="SAM" id="Phobius"/>
    </source>
</evidence>
<dbReference type="GO" id="GO:0042910">
    <property type="term" value="F:xenobiotic transmembrane transporter activity"/>
    <property type="evidence" value="ECO:0007669"/>
    <property type="project" value="InterPro"/>
</dbReference>
<feature type="transmembrane region" description="Helical" evidence="6">
    <location>
        <begin position="43"/>
        <end position="65"/>
    </location>
</feature>
<dbReference type="GO" id="GO:0005886">
    <property type="term" value="C:plasma membrane"/>
    <property type="evidence" value="ECO:0007669"/>
    <property type="project" value="TreeGrafter"/>
</dbReference>
<feature type="transmembrane region" description="Helical" evidence="6">
    <location>
        <begin position="159"/>
        <end position="181"/>
    </location>
</feature>
<comment type="function">
    <text evidence="1">Multidrug efflux pump.</text>
</comment>
<comment type="caution">
    <text evidence="7">The sequence shown here is derived from an EMBL/GenBank/DDBJ whole genome shotgun (WGS) entry which is preliminary data.</text>
</comment>
<feature type="transmembrane region" description="Helical" evidence="6">
    <location>
        <begin position="12"/>
        <end position="37"/>
    </location>
</feature>
<evidence type="ECO:0000256" key="5">
    <source>
        <dbReference type="ARBA" id="ARBA00031636"/>
    </source>
</evidence>
<dbReference type="GO" id="GO:0015297">
    <property type="term" value="F:antiporter activity"/>
    <property type="evidence" value="ECO:0007669"/>
    <property type="project" value="InterPro"/>
</dbReference>
<keyword evidence="4" id="KW-0813">Transport</keyword>